<proteinExistence type="predicted"/>
<organism evidence="1 2">
    <name type="scientific">Rhodopirellula maiorica SM1</name>
    <dbReference type="NCBI Taxonomy" id="1265738"/>
    <lineage>
        <taxon>Bacteria</taxon>
        <taxon>Pseudomonadati</taxon>
        <taxon>Planctomycetota</taxon>
        <taxon>Planctomycetia</taxon>
        <taxon>Pirellulales</taxon>
        <taxon>Pirellulaceae</taxon>
        <taxon>Novipirellula</taxon>
    </lineage>
</organism>
<sequence>MVKLTTEIHDAGITGIRRRVEGSRGFGEAATYAPHFLAIPAQSSPGYIR</sequence>
<dbReference type="EMBL" id="ANOG01000744">
    <property type="protein sequence ID" value="EMI17832.1"/>
    <property type="molecule type" value="Genomic_DNA"/>
</dbReference>
<comment type="caution">
    <text evidence="1">The sequence shown here is derived from an EMBL/GenBank/DDBJ whole genome shotgun (WGS) entry which is preliminary data.</text>
</comment>
<accession>M5RR29</accession>
<dbReference type="Proteomes" id="UP000011991">
    <property type="component" value="Unassembled WGS sequence"/>
</dbReference>
<dbReference type="AlphaFoldDB" id="M5RR29"/>
<dbReference type="PATRIC" id="fig|1265738.3.peg.5264"/>
<name>M5RR29_9BACT</name>
<keyword evidence="2" id="KW-1185">Reference proteome</keyword>
<gene>
    <name evidence="1" type="ORF">RMSM_05242</name>
</gene>
<protein>
    <submittedName>
        <fullName evidence="1">Uncharacterized protein</fullName>
    </submittedName>
</protein>
<reference evidence="1 2" key="1">
    <citation type="journal article" date="2013" name="Mar. Genomics">
        <title>Expression of sulfatases in Rhodopirellula baltica and the diversity of sulfatases in the genus Rhodopirellula.</title>
        <authorList>
            <person name="Wegner C.E."/>
            <person name="Richter-Heitmann T."/>
            <person name="Klindworth A."/>
            <person name="Klockow C."/>
            <person name="Richter M."/>
            <person name="Achstetter T."/>
            <person name="Glockner F.O."/>
            <person name="Harder J."/>
        </authorList>
    </citation>
    <scope>NUCLEOTIDE SEQUENCE [LARGE SCALE GENOMIC DNA]</scope>
    <source>
        <strain evidence="1 2">SM1</strain>
    </source>
</reference>
<evidence type="ECO:0000313" key="2">
    <source>
        <dbReference type="Proteomes" id="UP000011991"/>
    </source>
</evidence>
<evidence type="ECO:0000313" key="1">
    <source>
        <dbReference type="EMBL" id="EMI17832.1"/>
    </source>
</evidence>